<proteinExistence type="predicted"/>
<accession>A0ABQ0G6I1</accession>
<feature type="compositionally biased region" description="Basic and acidic residues" evidence="1">
    <location>
        <begin position="130"/>
        <end position="141"/>
    </location>
</feature>
<organism evidence="2 3">
    <name type="scientific">Madurella fahalii</name>
    <dbReference type="NCBI Taxonomy" id="1157608"/>
    <lineage>
        <taxon>Eukaryota</taxon>
        <taxon>Fungi</taxon>
        <taxon>Dikarya</taxon>
        <taxon>Ascomycota</taxon>
        <taxon>Pezizomycotina</taxon>
        <taxon>Sordariomycetes</taxon>
        <taxon>Sordariomycetidae</taxon>
        <taxon>Sordariales</taxon>
        <taxon>Sordariales incertae sedis</taxon>
        <taxon>Madurella</taxon>
    </lineage>
</organism>
<gene>
    <name evidence="2" type="ORF">MFIFM68171_03561</name>
</gene>
<keyword evidence="3" id="KW-1185">Reference proteome</keyword>
<reference evidence="2 3" key="1">
    <citation type="submission" date="2024-09" db="EMBL/GenBank/DDBJ databases">
        <title>Itraconazole resistance in Madurella fahalii resulting from another homologue of gene encoding cytochrome P450 14-alpha sterol demethylase (CYP51).</title>
        <authorList>
            <person name="Yoshioka I."/>
            <person name="Fahal A.H."/>
            <person name="Kaneko S."/>
            <person name="Yaguchi T."/>
        </authorList>
    </citation>
    <scope>NUCLEOTIDE SEQUENCE [LARGE SCALE GENOMIC DNA]</scope>
    <source>
        <strain evidence="2 3">IFM 68171</strain>
    </source>
</reference>
<evidence type="ECO:0000256" key="1">
    <source>
        <dbReference type="SAM" id="MobiDB-lite"/>
    </source>
</evidence>
<feature type="compositionally biased region" description="Low complexity" evidence="1">
    <location>
        <begin position="289"/>
        <end position="299"/>
    </location>
</feature>
<comment type="caution">
    <text evidence="2">The sequence shown here is derived from an EMBL/GenBank/DDBJ whole genome shotgun (WGS) entry which is preliminary data.</text>
</comment>
<feature type="region of interest" description="Disordered" evidence="1">
    <location>
        <begin position="362"/>
        <end position="383"/>
    </location>
</feature>
<feature type="region of interest" description="Disordered" evidence="1">
    <location>
        <begin position="130"/>
        <end position="340"/>
    </location>
</feature>
<feature type="compositionally biased region" description="Polar residues" evidence="1">
    <location>
        <begin position="142"/>
        <end position="156"/>
    </location>
</feature>
<feature type="compositionally biased region" description="Polar residues" evidence="1">
    <location>
        <begin position="320"/>
        <end position="331"/>
    </location>
</feature>
<dbReference type="Proteomes" id="UP001628179">
    <property type="component" value="Unassembled WGS sequence"/>
</dbReference>
<dbReference type="RefSeq" id="XP_070915083.1">
    <property type="nucleotide sequence ID" value="XM_071058982.1"/>
</dbReference>
<feature type="region of interest" description="Disordered" evidence="1">
    <location>
        <begin position="70"/>
        <end position="96"/>
    </location>
</feature>
<dbReference type="EMBL" id="BAAFSV010000002">
    <property type="protein sequence ID" value="GAB1313351.1"/>
    <property type="molecule type" value="Genomic_DNA"/>
</dbReference>
<feature type="region of interest" description="Disordered" evidence="1">
    <location>
        <begin position="1"/>
        <end position="23"/>
    </location>
</feature>
<feature type="compositionally biased region" description="Low complexity" evidence="1">
    <location>
        <begin position="203"/>
        <end position="232"/>
    </location>
</feature>
<sequence length="450" mass="46023">MVANGGDAVVAGPEPQSGGARPDEALFGAHLLATYPPGGMTAGTIGETTEEAIGASGQGHHLAGITRSEISEEGHVRRSTERDYAGTGRRQDVRRRPGRAEAVLIAHAPGVRIGGIVTTVILHRIDANHRFPGTRGREDRSGPQSPARSHVSNAPTPISAPLPTREVAKPPAPSQPAQPAQSTPKPPAVDVNSTPVKSPPRGPAALRAPPTGPAATRNFTAPAAPQAAQAPRHPQPPSGPSRPGTTSPTVPPAGPRGYVPPRGGGAFAGRGGGRGGGGGGWSSGPTRHISGSGASSVSPTVPPTGPSAGPASGGIPTGPRAQTSSTATASPPFNPPTGPAALGLGIGVNIPPQRPTLAQSLMNTMPPIVPGGKIDPSAVAPVDMDPHHRKLREEEERLREELRVKQDKLRKSLRMWDRLERESKGFELKSDLSERSLENIAGEGLGGAAF</sequence>
<evidence type="ECO:0000313" key="3">
    <source>
        <dbReference type="Proteomes" id="UP001628179"/>
    </source>
</evidence>
<evidence type="ECO:0000313" key="2">
    <source>
        <dbReference type="EMBL" id="GAB1313351.1"/>
    </source>
</evidence>
<dbReference type="GeneID" id="98174305"/>
<name>A0ABQ0G6I1_9PEZI</name>
<feature type="compositionally biased region" description="Gly residues" evidence="1">
    <location>
        <begin position="262"/>
        <end position="282"/>
    </location>
</feature>
<protein>
    <submittedName>
        <fullName evidence="2">Serine/arginine repetitive matrix protein 1</fullName>
    </submittedName>
</protein>